<reference evidence="2 3" key="1">
    <citation type="journal article" date="2013" name="PLoS Genet.">
        <title>Comparative genome structure, secondary metabolite, and effector coding capacity across Cochliobolus pathogens.</title>
        <authorList>
            <person name="Condon B.J."/>
            <person name="Leng Y."/>
            <person name="Wu D."/>
            <person name="Bushley K.E."/>
            <person name="Ohm R.A."/>
            <person name="Otillar R."/>
            <person name="Martin J."/>
            <person name="Schackwitz W."/>
            <person name="Grimwood J."/>
            <person name="MohdZainudin N."/>
            <person name="Xue C."/>
            <person name="Wang R."/>
            <person name="Manning V.A."/>
            <person name="Dhillon B."/>
            <person name="Tu Z.J."/>
            <person name="Steffenson B.J."/>
            <person name="Salamov A."/>
            <person name="Sun H."/>
            <person name="Lowry S."/>
            <person name="LaButti K."/>
            <person name="Han J."/>
            <person name="Copeland A."/>
            <person name="Lindquist E."/>
            <person name="Barry K."/>
            <person name="Schmutz J."/>
            <person name="Baker S.E."/>
            <person name="Ciuffetti L.M."/>
            <person name="Grigoriev I.V."/>
            <person name="Zhong S."/>
            <person name="Turgeon B.G."/>
        </authorList>
    </citation>
    <scope>NUCLEOTIDE SEQUENCE [LARGE SCALE GENOMIC DNA]</scope>
    <source>
        <strain evidence="2 3">ATCC 44560</strain>
    </source>
</reference>
<organism evidence="2 3">
    <name type="scientific">Bipolaris oryzae ATCC 44560</name>
    <dbReference type="NCBI Taxonomy" id="930090"/>
    <lineage>
        <taxon>Eukaryota</taxon>
        <taxon>Fungi</taxon>
        <taxon>Dikarya</taxon>
        <taxon>Ascomycota</taxon>
        <taxon>Pezizomycotina</taxon>
        <taxon>Dothideomycetes</taxon>
        <taxon>Pleosporomycetidae</taxon>
        <taxon>Pleosporales</taxon>
        <taxon>Pleosporineae</taxon>
        <taxon>Pleosporaceae</taxon>
        <taxon>Bipolaris</taxon>
    </lineage>
</organism>
<evidence type="ECO:0000256" key="1">
    <source>
        <dbReference type="SAM" id="Phobius"/>
    </source>
</evidence>
<dbReference type="EMBL" id="KI963979">
    <property type="protein sequence ID" value="EUC45706.1"/>
    <property type="molecule type" value="Genomic_DNA"/>
</dbReference>
<proteinExistence type="predicted"/>
<gene>
    <name evidence="2" type="ORF">COCMIDRAFT_94864</name>
</gene>
<dbReference type="AlphaFoldDB" id="W6ZQ06"/>
<dbReference type="OrthoDB" id="3782835at2759"/>
<keyword evidence="1" id="KW-1133">Transmembrane helix</keyword>
<dbReference type="Proteomes" id="UP000054032">
    <property type="component" value="Unassembled WGS sequence"/>
</dbReference>
<feature type="transmembrane region" description="Helical" evidence="1">
    <location>
        <begin position="26"/>
        <end position="47"/>
    </location>
</feature>
<feature type="non-terminal residue" evidence="2">
    <location>
        <position position="1"/>
    </location>
</feature>
<protein>
    <submittedName>
        <fullName evidence="2">Uncharacterized protein</fullName>
    </submittedName>
</protein>
<sequence>PVRSAVLKLEIGGLVVRWVTTGESPLSYVFAILFCSLVVQYVTWVWLSIQVQHCNHFCSRVSQNNCIFSKD</sequence>
<keyword evidence="3" id="KW-1185">Reference proteome</keyword>
<dbReference type="HOGENOM" id="CLU_185700_0_0_1"/>
<keyword evidence="1" id="KW-0472">Membrane</keyword>
<name>W6ZQ06_COCMI</name>
<accession>W6ZQ06</accession>
<keyword evidence="1" id="KW-0812">Transmembrane</keyword>
<evidence type="ECO:0000313" key="3">
    <source>
        <dbReference type="Proteomes" id="UP000054032"/>
    </source>
</evidence>
<evidence type="ECO:0000313" key="2">
    <source>
        <dbReference type="EMBL" id="EUC45706.1"/>
    </source>
</evidence>
<dbReference type="KEGG" id="bor:COCMIDRAFT_94864"/>